<evidence type="ECO:0000259" key="1">
    <source>
        <dbReference type="Pfam" id="PF09407"/>
    </source>
</evidence>
<dbReference type="SUPFAM" id="SSF52980">
    <property type="entry name" value="Restriction endonuclease-like"/>
    <property type="match status" value="1"/>
</dbReference>
<dbReference type="AlphaFoldDB" id="A0A6H9YRF6"/>
<dbReference type="Pfam" id="PF09407">
    <property type="entry name" value="AbiEi_1"/>
    <property type="match status" value="1"/>
</dbReference>
<dbReference type="InterPro" id="IPR011335">
    <property type="entry name" value="Restrct_endonuc-II-like"/>
</dbReference>
<protein>
    <recommendedName>
        <fullName evidence="1">AbiEi antitoxin C-terminal domain-containing protein</fullName>
    </recommendedName>
</protein>
<feature type="domain" description="AbiEi antitoxin C-terminal" evidence="1">
    <location>
        <begin position="65"/>
        <end position="182"/>
    </location>
</feature>
<name>A0A6H9YRF6_9ACTN</name>
<comment type="caution">
    <text evidence="2">The sequence shown here is derived from an EMBL/GenBank/DDBJ whole genome shotgun (WGS) entry which is preliminary data.</text>
</comment>
<evidence type="ECO:0000313" key="3">
    <source>
        <dbReference type="Proteomes" id="UP000468735"/>
    </source>
</evidence>
<proteinExistence type="predicted"/>
<evidence type="ECO:0000313" key="2">
    <source>
        <dbReference type="EMBL" id="KAB2344333.1"/>
    </source>
</evidence>
<reference evidence="2 3" key="1">
    <citation type="submission" date="2019-09" db="EMBL/GenBank/DDBJ databases">
        <title>Actinomadura physcomitrii sp. nov., a novel actinomycete isolated from moss [Physcomitrium sphaericum (Ludw) Fuernr].</title>
        <authorList>
            <person name="Zhuang X."/>
            <person name="Liu C."/>
        </authorList>
    </citation>
    <scope>NUCLEOTIDE SEQUENCE [LARGE SCALE GENOMIC DNA]</scope>
    <source>
        <strain evidence="2 3">HMC1</strain>
    </source>
</reference>
<dbReference type="EMBL" id="WBMT01000016">
    <property type="protein sequence ID" value="KAB2344333.1"/>
    <property type="molecule type" value="Genomic_DNA"/>
</dbReference>
<sequence>MMFCKQELSTICVTPIAGARARDSIGGMNDLTWRRTDGGLIAPDGLPSLSARAQLMSRLLPPHVVIGRRTAAWIWGLDVLPPGTGQAGWKVELLVPPGAEVDLPGCESFETRLPLEHVTEEAGVRVTTPARTALDCARWLPRREAVAALDQFLRDGVDPASLAEMAAPSGYRRSKRLSAALDAADRGAASPGESWTRVIVIDAGFPRPRTQVPVRGPHGAWVYVDLGYEDLRVGLEYDGERHHSGTAARDHDERRRRWLRDEMGWEIIPVTRDLLDRPAAYLEALLTAMLNRGWSPSDETMDTIATRLFRLNHPVGRHVR</sequence>
<dbReference type="InterPro" id="IPR018547">
    <property type="entry name" value="AbiEi_C"/>
</dbReference>
<keyword evidence="3" id="KW-1185">Reference proteome</keyword>
<dbReference type="Gene3D" id="3.40.960.10">
    <property type="entry name" value="VSR Endonuclease"/>
    <property type="match status" value="1"/>
</dbReference>
<organism evidence="2 3">
    <name type="scientific">Actinomadura rudentiformis</name>
    <dbReference type="NCBI Taxonomy" id="359158"/>
    <lineage>
        <taxon>Bacteria</taxon>
        <taxon>Bacillati</taxon>
        <taxon>Actinomycetota</taxon>
        <taxon>Actinomycetes</taxon>
        <taxon>Streptosporangiales</taxon>
        <taxon>Thermomonosporaceae</taxon>
        <taxon>Actinomadura</taxon>
    </lineage>
</organism>
<dbReference type="Proteomes" id="UP000468735">
    <property type="component" value="Unassembled WGS sequence"/>
</dbReference>
<dbReference type="OrthoDB" id="3173471at2"/>
<accession>A0A6H9YRF6</accession>
<gene>
    <name evidence="2" type="ORF">F8566_30785</name>
</gene>